<dbReference type="Pfam" id="PF01381">
    <property type="entry name" value="HTH_3"/>
    <property type="match status" value="1"/>
</dbReference>
<reference evidence="2" key="2">
    <citation type="submission" date="2020-09" db="EMBL/GenBank/DDBJ databases">
        <authorList>
            <person name="Sun Q."/>
            <person name="Zhou Y."/>
        </authorList>
    </citation>
    <scope>NUCLEOTIDE SEQUENCE</scope>
    <source>
        <strain evidence="2">CGMCC 1.12987</strain>
    </source>
</reference>
<dbReference type="CDD" id="cd00093">
    <property type="entry name" value="HTH_XRE"/>
    <property type="match status" value="1"/>
</dbReference>
<keyword evidence="3" id="KW-1185">Reference proteome</keyword>
<feature type="domain" description="HTH cro/C1-type" evidence="1">
    <location>
        <begin position="10"/>
        <end position="65"/>
    </location>
</feature>
<dbReference type="EMBL" id="BMGR01000001">
    <property type="protein sequence ID" value="GGF88078.1"/>
    <property type="molecule type" value="Genomic_DNA"/>
</dbReference>
<evidence type="ECO:0000313" key="2">
    <source>
        <dbReference type="EMBL" id="GGF88078.1"/>
    </source>
</evidence>
<organism evidence="2 3">
    <name type="scientific">Paenibacillus abyssi</name>
    <dbReference type="NCBI Taxonomy" id="1340531"/>
    <lineage>
        <taxon>Bacteria</taxon>
        <taxon>Bacillati</taxon>
        <taxon>Bacillota</taxon>
        <taxon>Bacilli</taxon>
        <taxon>Bacillales</taxon>
        <taxon>Paenibacillaceae</taxon>
        <taxon>Paenibacillus</taxon>
    </lineage>
</organism>
<proteinExistence type="predicted"/>
<dbReference type="SMART" id="SM00530">
    <property type="entry name" value="HTH_XRE"/>
    <property type="match status" value="1"/>
</dbReference>
<reference evidence="2" key="1">
    <citation type="journal article" date="2014" name="Int. J. Syst. Evol. Microbiol.">
        <title>Complete genome sequence of Corynebacterium casei LMG S-19264T (=DSM 44701T), isolated from a smear-ripened cheese.</title>
        <authorList>
            <consortium name="US DOE Joint Genome Institute (JGI-PGF)"/>
            <person name="Walter F."/>
            <person name="Albersmeier A."/>
            <person name="Kalinowski J."/>
            <person name="Ruckert C."/>
        </authorList>
    </citation>
    <scope>NUCLEOTIDE SEQUENCE</scope>
    <source>
        <strain evidence="2">CGMCC 1.12987</strain>
    </source>
</reference>
<dbReference type="PROSITE" id="PS50943">
    <property type="entry name" value="HTH_CROC1"/>
    <property type="match status" value="1"/>
</dbReference>
<comment type="caution">
    <text evidence="2">The sequence shown here is derived from an EMBL/GenBank/DDBJ whole genome shotgun (WGS) entry which is preliminary data.</text>
</comment>
<sequence length="76" mass="8673">MRYTIGRCYIPELLHKRGWTQRRLADVSGVSEKTISHYTTGERKHMTIDVAVSLADALGVSPRDLFEFIPVKQRLG</sequence>
<dbReference type="SUPFAM" id="SSF47413">
    <property type="entry name" value="lambda repressor-like DNA-binding domains"/>
    <property type="match status" value="1"/>
</dbReference>
<gene>
    <name evidence="2" type="ORF">GCM10010916_01730</name>
</gene>
<dbReference type="Proteomes" id="UP000644756">
    <property type="component" value="Unassembled WGS sequence"/>
</dbReference>
<dbReference type="GO" id="GO:0003677">
    <property type="term" value="F:DNA binding"/>
    <property type="evidence" value="ECO:0007669"/>
    <property type="project" value="InterPro"/>
</dbReference>
<accession>A0A917CGU4</accession>
<dbReference type="InterPro" id="IPR010982">
    <property type="entry name" value="Lambda_DNA-bd_dom_sf"/>
</dbReference>
<evidence type="ECO:0000259" key="1">
    <source>
        <dbReference type="PROSITE" id="PS50943"/>
    </source>
</evidence>
<dbReference type="RefSeq" id="WP_188528101.1">
    <property type="nucleotide sequence ID" value="NZ_BMGR01000001.1"/>
</dbReference>
<dbReference type="InterPro" id="IPR001387">
    <property type="entry name" value="Cro/C1-type_HTH"/>
</dbReference>
<name>A0A917CGU4_9BACL</name>
<protein>
    <recommendedName>
        <fullName evidence="1">HTH cro/C1-type domain-containing protein</fullName>
    </recommendedName>
</protein>
<dbReference type="Gene3D" id="1.10.260.40">
    <property type="entry name" value="lambda repressor-like DNA-binding domains"/>
    <property type="match status" value="1"/>
</dbReference>
<dbReference type="AlphaFoldDB" id="A0A917CGU4"/>
<evidence type="ECO:0000313" key="3">
    <source>
        <dbReference type="Proteomes" id="UP000644756"/>
    </source>
</evidence>